<feature type="active site" evidence="10">
    <location>
        <position position="265"/>
    </location>
</feature>
<proteinExistence type="inferred from homology"/>
<evidence type="ECO:0000256" key="7">
    <source>
        <dbReference type="ARBA" id="ARBA00023125"/>
    </source>
</evidence>
<dbReference type="InterPro" id="IPR010998">
    <property type="entry name" value="Integrase_recombinase_N"/>
</dbReference>
<dbReference type="GO" id="GO:0006313">
    <property type="term" value="P:DNA transposition"/>
    <property type="evidence" value="ECO:0007669"/>
    <property type="project" value="UniProtKB-UniRule"/>
</dbReference>
<dbReference type="PANTHER" id="PTHR30349">
    <property type="entry name" value="PHAGE INTEGRASE-RELATED"/>
    <property type="match status" value="1"/>
</dbReference>
<dbReference type="GO" id="GO:0003677">
    <property type="term" value="F:DNA binding"/>
    <property type="evidence" value="ECO:0007669"/>
    <property type="project" value="UniProtKB-UniRule"/>
</dbReference>
<dbReference type="InterPro" id="IPR023009">
    <property type="entry name" value="Tyrosine_recombinase_XerC/XerD"/>
</dbReference>
<comment type="similarity">
    <text evidence="2">Belongs to the 'phage' integrase family. XerD subfamily.</text>
</comment>
<dbReference type="InterPro" id="IPR011932">
    <property type="entry name" value="Recomb_XerD"/>
</dbReference>
<keyword evidence="14" id="KW-1185">Reference proteome</keyword>
<evidence type="ECO:0000256" key="6">
    <source>
        <dbReference type="ARBA" id="ARBA00022908"/>
    </source>
</evidence>
<dbReference type="PROSITE" id="PS51900">
    <property type="entry name" value="CB"/>
    <property type="match status" value="1"/>
</dbReference>
<keyword evidence="5 10" id="KW-0159">Chromosome partition</keyword>
<feature type="domain" description="Core-binding (CB)" evidence="12">
    <location>
        <begin position="1"/>
        <end position="83"/>
    </location>
</feature>
<dbReference type="InterPro" id="IPR013762">
    <property type="entry name" value="Integrase-like_cat_sf"/>
</dbReference>
<comment type="subcellular location">
    <subcellularLocation>
        <location evidence="1 10">Cytoplasm</location>
    </subcellularLocation>
</comment>
<dbReference type="InterPro" id="IPR004107">
    <property type="entry name" value="Integrase_SAM-like_N"/>
</dbReference>
<feature type="active site" evidence="10">
    <location>
        <position position="144"/>
    </location>
</feature>
<dbReference type="Gene3D" id="1.10.150.130">
    <property type="match status" value="1"/>
</dbReference>
<evidence type="ECO:0000256" key="4">
    <source>
        <dbReference type="ARBA" id="ARBA00022618"/>
    </source>
</evidence>
<gene>
    <name evidence="10" type="primary">xerC</name>
    <name evidence="13" type="ORF">SAMN02745176_01843</name>
</gene>
<dbReference type="InterPro" id="IPR002104">
    <property type="entry name" value="Integrase_catalytic"/>
</dbReference>
<dbReference type="GO" id="GO:0051301">
    <property type="term" value="P:cell division"/>
    <property type="evidence" value="ECO:0007669"/>
    <property type="project" value="UniProtKB-KW"/>
</dbReference>
<keyword evidence="3 10" id="KW-0963">Cytoplasm</keyword>
<feature type="domain" description="Tyr recombinase" evidence="11">
    <location>
        <begin position="104"/>
        <end position="287"/>
    </location>
</feature>
<dbReference type="AlphaFoldDB" id="A0A1M6F6D6"/>
<comment type="function">
    <text evidence="10">Site-specific tyrosine recombinase, which acts by catalyzing the cutting and rejoining of the recombining DNA molecules. The XerC-XerD complex is essential to convert dimers of the bacterial chromosome into monomers to permit their segregation at cell division. It also contributes to the segregational stability of plasmids.</text>
</comment>
<evidence type="ECO:0000256" key="8">
    <source>
        <dbReference type="ARBA" id="ARBA00023172"/>
    </source>
</evidence>
<dbReference type="InterPro" id="IPR050090">
    <property type="entry name" value="Tyrosine_recombinase_XerCD"/>
</dbReference>
<feature type="active site" description="O-(3'-phospho-DNA)-tyrosine intermediate" evidence="10">
    <location>
        <position position="274"/>
    </location>
</feature>
<evidence type="ECO:0000256" key="1">
    <source>
        <dbReference type="ARBA" id="ARBA00004496"/>
    </source>
</evidence>
<comment type="caution">
    <text evidence="10">Lacks conserved residue(s) required for the propagation of feature annotation.</text>
</comment>
<name>A0A1M6F6D6_9FIRM</name>
<evidence type="ECO:0000256" key="5">
    <source>
        <dbReference type="ARBA" id="ARBA00022829"/>
    </source>
</evidence>
<dbReference type="Pfam" id="PF00589">
    <property type="entry name" value="Phage_integrase"/>
    <property type="match status" value="1"/>
</dbReference>
<dbReference type="Pfam" id="PF02899">
    <property type="entry name" value="Phage_int_SAM_1"/>
    <property type="match status" value="1"/>
</dbReference>
<accession>A0A1M6F6D6</accession>
<dbReference type="STRING" id="1122184.SAMN02745176_01843"/>
<evidence type="ECO:0000259" key="12">
    <source>
        <dbReference type="PROSITE" id="PS51900"/>
    </source>
</evidence>
<sequence>MTYMETFSDYLSNEKKLSQNTLESYIRDVKMFCSYLENRKQPINSVTKTIIISYLIFLQKEGKTTSTISRHLASLRCFFNFLVNNRFIDNNPTLELESPKVEKKLPSVLTKKEVEKLLEQPDPSDVKGVRDKAMLELLYATGIRVTELISLNVEDIDLDNGLLVCNGVNGKNRTIPVGTYCLKYIKLYLNEYRAELNPREDEKALFLNLHGGRMTRQGFWKIVKHYTQKANICKSITPHTLRHSFAVHLIENGADLQSLQEMLGHSDISTTQIYSKINNTRIREVYNRTHPRA</sequence>
<protein>
    <recommendedName>
        <fullName evidence="10">Tyrosine recombinase XerC</fullName>
    </recommendedName>
</protein>
<dbReference type="NCBIfam" id="NF040815">
    <property type="entry name" value="recomb_XerA_Arch"/>
    <property type="match status" value="1"/>
</dbReference>
<dbReference type="PROSITE" id="PS51898">
    <property type="entry name" value="TYR_RECOMBINASE"/>
    <property type="match status" value="1"/>
</dbReference>
<keyword evidence="7 10" id="KW-0238">DNA-binding</keyword>
<dbReference type="Gene3D" id="1.10.443.10">
    <property type="entry name" value="Intergrase catalytic core"/>
    <property type="match status" value="1"/>
</dbReference>
<comment type="subunit">
    <text evidence="10">Forms a cyclic heterotetrameric complex composed of two molecules of XerC and two molecules of XerD.</text>
</comment>
<evidence type="ECO:0000313" key="13">
    <source>
        <dbReference type="EMBL" id="SHI93265.1"/>
    </source>
</evidence>
<evidence type="ECO:0000256" key="3">
    <source>
        <dbReference type="ARBA" id="ARBA00022490"/>
    </source>
</evidence>
<keyword evidence="8 10" id="KW-0233">DNA recombination</keyword>
<dbReference type="GO" id="GO:0005737">
    <property type="term" value="C:cytoplasm"/>
    <property type="evidence" value="ECO:0007669"/>
    <property type="project" value="UniProtKB-SubCell"/>
</dbReference>
<evidence type="ECO:0000256" key="10">
    <source>
        <dbReference type="HAMAP-Rule" id="MF_01808"/>
    </source>
</evidence>
<dbReference type="HAMAP" id="MF_01808">
    <property type="entry name" value="Recomb_XerC_XerD"/>
    <property type="match status" value="1"/>
</dbReference>
<dbReference type="InterPro" id="IPR011010">
    <property type="entry name" value="DNA_brk_join_enz"/>
</dbReference>
<keyword evidence="6 10" id="KW-0229">DNA integration</keyword>
<feature type="active site" evidence="10">
    <location>
        <position position="239"/>
    </location>
</feature>
<dbReference type="NCBIfam" id="TIGR02225">
    <property type="entry name" value="recomb_XerD"/>
    <property type="match status" value="1"/>
</dbReference>
<dbReference type="SUPFAM" id="SSF56349">
    <property type="entry name" value="DNA breaking-rejoining enzymes"/>
    <property type="match status" value="1"/>
</dbReference>
<dbReference type="EMBL" id="FQZS01000011">
    <property type="protein sequence ID" value="SHI93265.1"/>
    <property type="molecule type" value="Genomic_DNA"/>
</dbReference>
<comment type="similarity">
    <text evidence="10">Belongs to the 'phage' integrase family. XerC subfamily.</text>
</comment>
<evidence type="ECO:0000259" key="11">
    <source>
        <dbReference type="PROSITE" id="PS51898"/>
    </source>
</evidence>
<dbReference type="GO" id="GO:0007059">
    <property type="term" value="P:chromosome segregation"/>
    <property type="evidence" value="ECO:0007669"/>
    <property type="project" value="UniProtKB-UniRule"/>
</dbReference>
<reference evidence="13 14" key="1">
    <citation type="submission" date="2016-11" db="EMBL/GenBank/DDBJ databases">
        <authorList>
            <person name="Jaros S."/>
            <person name="Januszkiewicz K."/>
            <person name="Wedrychowicz H."/>
        </authorList>
    </citation>
    <scope>NUCLEOTIDE SEQUENCE [LARGE SCALE GENOMIC DNA]</scope>
    <source>
        <strain evidence="13 14">DSM 19022</strain>
    </source>
</reference>
<dbReference type="PANTHER" id="PTHR30349:SF81">
    <property type="entry name" value="TYROSINE RECOMBINASE XERC"/>
    <property type="match status" value="1"/>
</dbReference>
<dbReference type="CDD" id="cd00798">
    <property type="entry name" value="INT_XerDC_C"/>
    <property type="match status" value="1"/>
</dbReference>
<dbReference type="InterPro" id="IPR044068">
    <property type="entry name" value="CB"/>
</dbReference>
<feature type="active site" evidence="10">
    <location>
        <position position="242"/>
    </location>
</feature>
<evidence type="ECO:0000256" key="2">
    <source>
        <dbReference type="ARBA" id="ARBA00010450"/>
    </source>
</evidence>
<dbReference type="GO" id="GO:0009037">
    <property type="term" value="F:tyrosine-based site-specific recombinase activity"/>
    <property type="evidence" value="ECO:0007669"/>
    <property type="project" value="UniProtKB-UniRule"/>
</dbReference>
<keyword evidence="9 10" id="KW-0131">Cell cycle</keyword>
<dbReference type="NCBIfam" id="NF001399">
    <property type="entry name" value="PRK00283.1"/>
    <property type="match status" value="1"/>
</dbReference>
<evidence type="ECO:0000256" key="9">
    <source>
        <dbReference type="ARBA" id="ARBA00023306"/>
    </source>
</evidence>
<keyword evidence="4 10" id="KW-0132">Cell division</keyword>
<dbReference type="Proteomes" id="UP000184442">
    <property type="component" value="Unassembled WGS sequence"/>
</dbReference>
<dbReference type="RefSeq" id="WP_139249951.1">
    <property type="nucleotide sequence ID" value="NZ_FQZS01000011.1"/>
</dbReference>
<evidence type="ECO:0000313" key="14">
    <source>
        <dbReference type="Proteomes" id="UP000184442"/>
    </source>
</evidence>
<dbReference type="OrthoDB" id="9801717at2"/>
<organism evidence="13 14">
    <name type="scientific">Lutispora thermophila DSM 19022</name>
    <dbReference type="NCBI Taxonomy" id="1122184"/>
    <lineage>
        <taxon>Bacteria</taxon>
        <taxon>Bacillati</taxon>
        <taxon>Bacillota</taxon>
        <taxon>Clostridia</taxon>
        <taxon>Lutisporales</taxon>
        <taxon>Lutisporaceae</taxon>
        <taxon>Lutispora</taxon>
    </lineage>
</organism>